<organism evidence="2 3">
    <name type="scientific">Tritonibacter horizontis</name>
    <dbReference type="NCBI Taxonomy" id="1768241"/>
    <lineage>
        <taxon>Bacteria</taxon>
        <taxon>Pseudomonadati</taxon>
        <taxon>Pseudomonadota</taxon>
        <taxon>Alphaproteobacteria</taxon>
        <taxon>Rhodobacterales</taxon>
        <taxon>Paracoccaceae</taxon>
        <taxon>Tritonibacter</taxon>
    </lineage>
</organism>
<keyword evidence="1" id="KW-0732">Signal</keyword>
<dbReference type="RefSeq" id="WP_068242083.1">
    <property type="nucleotide sequence ID" value="NZ_LPUY01000053.1"/>
</dbReference>
<evidence type="ECO:0000313" key="2">
    <source>
        <dbReference type="EMBL" id="KUP93376.1"/>
    </source>
</evidence>
<dbReference type="OrthoDB" id="7867229at2"/>
<evidence type="ECO:0000313" key="3">
    <source>
        <dbReference type="Proteomes" id="UP000068382"/>
    </source>
</evidence>
<gene>
    <name evidence="2" type="ORF">TRIHO_17170</name>
</gene>
<dbReference type="AlphaFoldDB" id="A0A132BYT9"/>
<protein>
    <recommendedName>
        <fullName evidence="4">Lipoprotein</fullName>
    </recommendedName>
</protein>
<name>A0A132BYT9_9RHOB</name>
<feature type="signal peptide" evidence="1">
    <location>
        <begin position="1"/>
        <end position="22"/>
    </location>
</feature>
<feature type="chain" id="PRO_5007288643" description="Lipoprotein" evidence="1">
    <location>
        <begin position="23"/>
        <end position="177"/>
    </location>
</feature>
<evidence type="ECO:0008006" key="4">
    <source>
        <dbReference type="Google" id="ProtNLM"/>
    </source>
</evidence>
<evidence type="ECO:0000256" key="1">
    <source>
        <dbReference type="SAM" id="SignalP"/>
    </source>
</evidence>
<dbReference type="EMBL" id="LPUY01000053">
    <property type="protein sequence ID" value="KUP93376.1"/>
    <property type="molecule type" value="Genomic_DNA"/>
</dbReference>
<proteinExistence type="predicted"/>
<dbReference type="Proteomes" id="UP000068382">
    <property type="component" value="Unassembled WGS sequence"/>
</dbReference>
<sequence length="177" mass="18502">MRLLILPVLLLSACTSVVPATALRLRSLSPMEADPAGFAVTITLPEGLDIEPSSARLKFTVTRADTGEIHENTFVLDRMAAGQATYRVAPSDLDALRAAQAVARQWKAEADDATSGSLNVTLSPCKIGAGPAPEARVSVGIRVAKDGPFQPLVRNAPISAIADPQQIGNMGACSTIQ</sequence>
<comment type="caution">
    <text evidence="2">The sequence shown here is derived from an EMBL/GenBank/DDBJ whole genome shotgun (WGS) entry which is preliminary data.</text>
</comment>
<accession>A0A132BYT9</accession>
<keyword evidence="3" id="KW-1185">Reference proteome</keyword>
<reference evidence="2 3" key="1">
    <citation type="submission" date="2015-12" db="EMBL/GenBank/DDBJ databases">
        <title>Genome sequence of the marine Rhodobacteraceae strain O3.65, Candidatus Tritonibacter horizontis.</title>
        <authorList>
            <person name="Poehlein A."/>
            <person name="Giebel H.A."/>
            <person name="Voget S."/>
            <person name="Brinkhoff T."/>
        </authorList>
    </citation>
    <scope>NUCLEOTIDE SEQUENCE [LARGE SCALE GENOMIC DNA]</scope>
    <source>
        <strain evidence="2 3">O3.65</strain>
    </source>
</reference>